<dbReference type="InterPro" id="IPR029010">
    <property type="entry name" value="ThuA-like"/>
</dbReference>
<dbReference type="PANTHER" id="PTHR40469:SF2">
    <property type="entry name" value="GALACTOSE-BINDING DOMAIN-LIKE SUPERFAMILY PROTEIN"/>
    <property type="match status" value="1"/>
</dbReference>
<feature type="domain" description="ThuA-like" evidence="1">
    <location>
        <begin position="4"/>
        <end position="211"/>
    </location>
</feature>
<comment type="caution">
    <text evidence="2">The sequence shown here is derived from an EMBL/GenBank/DDBJ whole genome shotgun (WGS) entry which is preliminary data.</text>
</comment>
<keyword evidence="3" id="KW-1185">Reference proteome</keyword>
<dbReference type="AlphaFoldDB" id="A0A7W6CVY9"/>
<dbReference type="SUPFAM" id="SSF52317">
    <property type="entry name" value="Class I glutamine amidotransferase-like"/>
    <property type="match status" value="1"/>
</dbReference>
<evidence type="ECO:0000313" key="2">
    <source>
        <dbReference type="EMBL" id="MBB3966123.1"/>
    </source>
</evidence>
<dbReference type="InterPro" id="IPR029062">
    <property type="entry name" value="Class_I_gatase-like"/>
</dbReference>
<dbReference type="Proteomes" id="UP000582090">
    <property type="component" value="Unassembled WGS sequence"/>
</dbReference>
<sequence>MRKAIIVWGGWKGHEPEQCARIVASLLGEDGFQTEVTDDLGIFGSPRLAHADLLVPVITGESLEKAHADALVEAVRGGLGLGGHHGSLATSFKESAPFRYVSGVTWVAHPGNIIDFRVAVTRPEDPVMRDIPDFDYRSEQYYLHYDPSIEILATTTFTGKHDPTASNVTMPVVFKRRFGAGRVFYSALGHVAGEFDHPHMPLILRRGLNWAARRQL</sequence>
<name>A0A7W6CVY9_9HYPH</name>
<organism evidence="2 3">
    <name type="scientific">Rhizobium metallidurans</name>
    <dbReference type="NCBI Taxonomy" id="1265931"/>
    <lineage>
        <taxon>Bacteria</taxon>
        <taxon>Pseudomonadati</taxon>
        <taxon>Pseudomonadota</taxon>
        <taxon>Alphaproteobacteria</taxon>
        <taxon>Hyphomicrobiales</taxon>
        <taxon>Rhizobiaceae</taxon>
        <taxon>Rhizobium/Agrobacterium group</taxon>
        <taxon>Rhizobium</taxon>
    </lineage>
</organism>
<dbReference type="EMBL" id="JACIDW010000014">
    <property type="protein sequence ID" value="MBB3966123.1"/>
    <property type="molecule type" value="Genomic_DNA"/>
</dbReference>
<evidence type="ECO:0000259" key="1">
    <source>
        <dbReference type="Pfam" id="PF06283"/>
    </source>
</evidence>
<dbReference type="Gene3D" id="3.40.50.880">
    <property type="match status" value="1"/>
</dbReference>
<evidence type="ECO:0000313" key="3">
    <source>
        <dbReference type="Proteomes" id="UP000582090"/>
    </source>
</evidence>
<proteinExistence type="predicted"/>
<dbReference type="RefSeq" id="WP_183901626.1">
    <property type="nucleotide sequence ID" value="NZ_JACIDW010000014.1"/>
</dbReference>
<gene>
    <name evidence="2" type="ORF">GGQ67_003808</name>
</gene>
<dbReference type="Pfam" id="PF06283">
    <property type="entry name" value="ThuA"/>
    <property type="match status" value="1"/>
</dbReference>
<protein>
    <recommendedName>
        <fullName evidence="1">ThuA-like domain-containing protein</fullName>
    </recommendedName>
</protein>
<dbReference type="PANTHER" id="PTHR40469">
    <property type="entry name" value="SECRETED GLYCOSYL HYDROLASE"/>
    <property type="match status" value="1"/>
</dbReference>
<reference evidence="2 3" key="1">
    <citation type="submission" date="2020-08" db="EMBL/GenBank/DDBJ databases">
        <title>Genomic Encyclopedia of Type Strains, Phase IV (KMG-IV): sequencing the most valuable type-strain genomes for metagenomic binning, comparative biology and taxonomic classification.</title>
        <authorList>
            <person name="Goeker M."/>
        </authorList>
    </citation>
    <scope>NUCLEOTIDE SEQUENCE [LARGE SCALE GENOMIC DNA]</scope>
    <source>
        <strain evidence="2 3">DSM 26575</strain>
    </source>
</reference>
<accession>A0A7W6CVY9</accession>